<evidence type="ECO:0000256" key="6">
    <source>
        <dbReference type="SAM" id="SignalP"/>
    </source>
</evidence>
<dbReference type="Proteomes" id="UP001364617">
    <property type="component" value="Unassembled WGS sequence"/>
</dbReference>
<dbReference type="InterPro" id="IPR051287">
    <property type="entry name" value="TCR_variable_region"/>
</dbReference>
<dbReference type="InterPro" id="IPR007110">
    <property type="entry name" value="Ig-like_dom"/>
</dbReference>
<dbReference type="AlphaFoldDB" id="A0AAN9HA99"/>
<dbReference type="Pfam" id="PF07686">
    <property type="entry name" value="V-set"/>
    <property type="match status" value="1"/>
</dbReference>
<evidence type="ECO:0000256" key="5">
    <source>
        <dbReference type="ARBA" id="ARBA00043266"/>
    </source>
</evidence>
<evidence type="ECO:0000313" key="8">
    <source>
        <dbReference type="EMBL" id="KAK7163301.1"/>
    </source>
</evidence>
<keyword evidence="4" id="KW-0393">Immunoglobulin domain</keyword>
<keyword evidence="3" id="KW-0675">Receptor</keyword>
<dbReference type="InterPro" id="IPR013783">
    <property type="entry name" value="Ig-like_fold"/>
</dbReference>
<dbReference type="InterPro" id="IPR036179">
    <property type="entry name" value="Ig-like_dom_sf"/>
</dbReference>
<dbReference type="PANTHER" id="PTHR19367">
    <property type="entry name" value="T-CELL RECEPTOR ALPHA CHAIN V REGION"/>
    <property type="match status" value="1"/>
</dbReference>
<feature type="domain" description="Ig-like" evidence="7">
    <location>
        <begin position="22"/>
        <end position="117"/>
    </location>
</feature>
<feature type="chain" id="PRO_5042865418" description="Ig-like domain-containing protein" evidence="6">
    <location>
        <begin position="18"/>
        <end position="140"/>
    </location>
</feature>
<keyword evidence="5" id="KW-1279">T cell receptor</keyword>
<reference evidence="8 9" key="1">
    <citation type="submission" date="2024-02" db="EMBL/GenBank/DDBJ databases">
        <title>Chromosome-level genome assembly of the Eurasian Minnow (Phoxinus phoxinus).</title>
        <authorList>
            <person name="Oriowo T.O."/>
            <person name="Martin S."/>
            <person name="Stange M."/>
            <person name="Chrysostomakis Y."/>
            <person name="Brown T."/>
            <person name="Winkler S."/>
            <person name="Kukowka S."/>
            <person name="Myers E.W."/>
            <person name="Bohne A."/>
        </authorList>
    </citation>
    <scope>NUCLEOTIDE SEQUENCE [LARGE SCALE GENOMIC DNA]</scope>
    <source>
        <strain evidence="8">ZFMK-TIS-60720</strain>
        <tissue evidence="8">Whole Organism</tissue>
    </source>
</reference>
<keyword evidence="2" id="KW-1064">Adaptive immunity</keyword>
<keyword evidence="1 6" id="KW-0732">Signal</keyword>
<dbReference type="PROSITE" id="PS50835">
    <property type="entry name" value="IG_LIKE"/>
    <property type="match status" value="1"/>
</dbReference>
<evidence type="ECO:0000313" key="9">
    <source>
        <dbReference type="Proteomes" id="UP001364617"/>
    </source>
</evidence>
<dbReference type="PANTHER" id="PTHR19367:SF18">
    <property type="entry name" value="T CELL RECEPTOR ALPHA VARIABLE 16"/>
    <property type="match status" value="1"/>
</dbReference>
<keyword evidence="5" id="KW-0391">Immunity</keyword>
<dbReference type="SMART" id="SM00406">
    <property type="entry name" value="IGv"/>
    <property type="match status" value="1"/>
</dbReference>
<evidence type="ECO:0000256" key="3">
    <source>
        <dbReference type="ARBA" id="ARBA00023170"/>
    </source>
</evidence>
<dbReference type="EMBL" id="JAYKXH010000007">
    <property type="protein sequence ID" value="KAK7163301.1"/>
    <property type="molecule type" value="Genomic_DNA"/>
</dbReference>
<evidence type="ECO:0000256" key="4">
    <source>
        <dbReference type="ARBA" id="ARBA00023319"/>
    </source>
</evidence>
<organism evidence="8 9">
    <name type="scientific">Phoxinus phoxinus</name>
    <name type="common">Eurasian minnow</name>
    <dbReference type="NCBI Taxonomy" id="58324"/>
    <lineage>
        <taxon>Eukaryota</taxon>
        <taxon>Metazoa</taxon>
        <taxon>Chordata</taxon>
        <taxon>Craniata</taxon>
        <taxon>Vertebrata</taxon>
        <taxon>Euteleostomi</taxon>
        <taxon>Actinopterygii</taxon>
        <taxon>Neopterygii</taxon>
        <taxon>Teleostei</taxon>
        <taxon>Ostariophysi</taxon>
        <taxon>Cypriniformes</taxon>
        <taxon>Leuciscidae</taxon>
        <taxon>Phoxininae</taxon>
        <taxon>Phoxinus</taxon>
    </lineage>
</organism>
<evidence type="ECO:0000256" key="1">
    <source>
        <dbReference type="ARBA" id="ARBA00022729"/>
    </source>
</evidence>
<name>A0AAN9HA99_9TELE</name>
<dbReference type="GO" id="GO:0002250">
    <property type="term" value="P:adaptive immune response"/>
    <property type="evidence" value="ECO:0007669"/>
    <property type="project" value="UniProtKB-KW"/>
</dbReference>
<dbReference type="SUPFAM" id="SSF48726">
    <property type="entry name" value="Immunoglobulin"/>
    <property type="match status" value="1"/>
</dbReference>
<protein>
    <recommendedName>
        <fullName evidence="7">Ig-like domain-containing protein</fullName>
    </recommendedName>
</protein>
<gene>
    <name evidence="8" type="ORF">R3I93_007365</name>
</gene>
<comment type="caution">
    <text evidence="8">The sequence shown here is derived from an EMBL/GenBank/DDBJ whole genome shotgun (WGS) entry which is preliminary data.</text>
</comment>
<dbReference type="Gene3D" id="2.60.40.10">
    <property type="entry name" value="Immunoglobulins"/>
    <property type="match status" value="1"/>
</dbReference>
<dbReference type="InterPro" id="IPR013106">
    <property type="entry name" value="Ig_V-set"/>
</dbReference>
<dbReference type="SMART" id="SM00409">
    <property type="entry name" value="IG"/>
    <property type="match status" value="1"/>
</dbReference>
<dbReference type="GO" id="GO:0042101">
    <property type="term" value="C:T cell receptor complex"/>
    <property type="evidence" value="ECO:0007669"/>
    <property type="project" value="UniProtKB-KW"/>
</dbReference>
<evidence type="ECO:0000259" key="7">
    <source>
        <dbReference type="PROSITE" id="PS50835"/>
    </source>
</evidence>
<dbReference type="InterPro" id="IPR003599">
    <property type="entry name" value="Ig_sub"/>
</dbReference>
<evidence type="ECO:0000256" key="2">
    <source>
        <dbReference type="ARBA" id="ARBA00023130"/>
    </source>
</evidence>
<proteinExistence type="predicted"/>
<sequence>MFLLCWISLLFIGNSSANTIQPLSSENHVFRGQNVILSCNYSVDVNNLQWYRQYPGSRPEHLILITEYSDPPDPSLRLSAKATKESKRVDLMISSAEVSDSAVYYCALEPTVTGNLGTLYKNLIYSIRFNMHLKALALKS</sequence>
<keyword evidence="9" id="KW-1185">Reference proteome</keyword>
<accession>A0AAN9HA99</accession>
<feature type="signal peptide" evidence="6">
    <location>
        <begin position="1"/>
        <end position="17"/>
    </location>
</feature>